<dbReference type="Proteomes" id="UP001279734">
    <property type="component" value="Unassembled WGS sequence"/>
</dbReference>
<evidence type="ECO:0000256" key="1">
    <source>
        <dbReference type="SAM" id="MobiDB-lite"/>
    </source>
</evidence>
<sequence length="103" mass="11787">MLLAEAVGLVIRKDACERKKVMHGNIQQKRKKSKENKGMAIMSIRNEEEDKKKLKGSGDSLTEDDICKGLVIRHRHMLARSPPNYSVWGFAVDILFHFENFSS</sequence>
<keyword evidence="3" id="KW-1185">Reference proteome</keyword>
<gene>
    <name evidence="2" type="ORF">Nepgr_004230</name>
</gene>
<comment type="caution">
    <text evidence="2">The sequence shown here is derived from an EMBL/GenBank/DDBJ whole genome shotgun (WGS) entry which is preliminary data.</text>
</comment>
<reference evidence="2" key="1">
    <citation type="submission" date="2023-05" db="EMBL/GenBank/DDBJ databases">
        <title>Nepenthes gracilis genome sequencing.</title>
        <authorList>
            <person name="Fukushima K."/>
        </authorList>
    </citation>
    <scope>NUCLEOTIDE SEQUENCE</scope>
    <source>
        <strain evidence="2">SING2019-196</strain>
    </source>
</reference>
<organism evidence="2 3">
    <name type="scientific">Nepenthes gracilis</name>
    <name type="common">Slender pitcher plant</name>
    <dbReference type="NCBI Taxonomy" id="150966"/>
    <lineage>
        <taxon>Eukaryota</taxon>
        <taxon>Viridiplantae</taxon>
        <taxon>Streptophyta</taxon>
        <taxon>Embryophyta</taxon>
        <taxon>Tracheophyta</taxon>
        <taxon>Spermatophyta</taxon>
        <taxon>Magnoliopsida</taxon>
        <taxon>eudicotyledons</taxon>
        <taxon>Gunneridae</taxon>
        <taxon>Pentapetalae</taxon>
        <taxon>Caryophyllales</taxon>
        <taxon>Nepenthaceae</taxon>
        <taxon>Nepenthes</taxon>
    </lineage>
</organism>
<evidence type="ECO:0000313" key="3">
    <source>
        <dbReference type="Proteomes" id="UP001279734"/>
    </source>
</evidence>
<dbReference type="EMBL" id="BSYO01000003">
    <property type="protein sequence ID" value="GMH02391.1"/>
    <property type="molecule type" value="Genomic_DNA"/>
</dbReference>
<evidence type="ECO:0000313" key="2">
    <source>
        <dbReference type="EMBL" id="GMH02391.1"/>
    </source>
</evidence>
<feature type="region of interest" description="Disordered" evidence="1">
    <location>
        <begin position="22"/>
        <end position="60"/>
    </location>
</feature>
<accession>A0AAD3S198</accession>
<name>A0AAD3S198_NEPGR</name>
<dbReference type="AlphaFoldDB" id="A0AAD3S198"/>
<proteinExistence type="predicted"/>
<protein>
    <submittedName>
        <fullName evidence="2">Uncharacterized protein</fullName>
    </submittedName>
</protein>